<dbReference type="RefSeq" id="WP_035576751.1">
    <property type="nucleotide sequence ID" value="NZ_ARYJ01000001.1"/>
</dbReference>
<accession>A0A059FK09</accession>
<name>A0A059FK09_9PROT</name>
<dbReference type="STRING" id="1280952.HJA_00020"/>
<evidence type="ECO:0000313" key="3">
    <source>
        <dbReference type="Proteomes" id="UP000024816"/>
    </source>
</evidence>
<reference evidence="2 3" key="1">
    <citation type="journal article" date="2014" name="Antonie Van Leeuwenhoek">
        <title>Hyphomonas beringensis sp. nov. and Hyphomonas chukchiensis sp. nov., isolated from surface seawater of the Bering Sea and Chukchi Sea.</title>
        <authorList>
            <person name="Li C."/>
            <person name="Lai Q."/>
            <person name="Li G."/>
            <person name="Dong C."/>
            <person name="Wang J."/>
            <person name="Liao Y."/>
            <person name="Shao Z."/>
        </authorList>
    </citation>
    <scope>NUCLEOTIDE SEQUENCE [LARGE SCALE GENOMIC DNA]</scope>
    <source>
        <strain evidence="2 3">VP2</strain>
    </source>
</reference>
<feature type="region of interest" description="Disordered" evidence="1">
    <location>
        <begin position="42"/>
        <end position="68"/>
    </location>
</feature>
<dbReference type="OrthoDB" id="7620467at2"/>
<keyword evidence="3" id="KW-1185">Reference proteome</keyword>
<protein>
    <submittedName>
        <fullName evidence="2">Uncharacterized protein</fullName>
    </submittedName>
</protein>
<dbReference type="Proteomes" id="UP000024816">
    <property type="component" value="Unassembled WGS sequence"/>
</dbReference>
<organism evidence="2 3">
    <name type="scientific">Hyphomonas jannaschiana VP2</name>
    <dbReference type="NCBI Taxonomy" id="1280952"/>
    <lineage>
        <taxon>Bacteria</taxon>
        <taxon>Pseudomonadati</taxon>
        <taxon>Pseudomonadota</taxon>
        <taxon>Alphaproteobacteria</taxon>
        <taxon>Hyphomonadales</taxon>
        <taxon>Hyphomonadaceae</taxon>
        <taxon>Hyphomonas</taxon>
    </lineage>
</organism>
<dbReference type="PATRIC" id="fig|1280952.3.peg.4"/>
<evidence type="ECO:0000256" key="1">
    <source>
        <dbReference type="SAM" id="MobiDB-lite"/>
    </source>
</evidence>
<dbReference type="EMBL" id="ARYJ01000001">
    <property type="protein sequence ID" value="KCZ90876.1"/>
    <property type="molecule type" value="Genomic_DNA"/>
</dbReference>
<evidence type="ECO:0000313" key="2">
    <source>
        <dbReference type="EMBL" id="KCZ90876.1"/>
    </source>
</evidence>
<proteinExistence type="predicted"/>
<gene>
    <name evidence="2" type="ORF">HJA_00020</name>
</gene>
<comment type="caution">
    <text evidence="2">The sequence shown here is derived from an EMBL/GenBank/DDBJ whole genome shotgun (WGS) entry which is preliminary data.</text>
</comment>
<dbReference type="AlphaFoldDB" id="A0A059FK09"/>
<sequence length="68" mass="7266">MQLQRSDLIGGACAALALGLIAWLSLDSWAISRCEEILSATPAGEAGQVSPEQARCLKRQNQRPATEN</sequence>